<dbReference type="Proteomes" id="UP000249873">
    <property type="component" value="Chromosome"/>
</dbReference>
<dbReference type="RefSeq" id="WP_111371870.1">
    <property type="nucleotide sequence ID" value="NZ_CP029480.1"/>
</dbReference>
<dbReference type="CDD" id="cd01317">
    <property type="entry name" value="DHOase_IIa"/>
    <property type="match status" value="1"/>
</dbReference>
<evidence type="ECO:0000256" key="1">
    <source>
        <dbReference type="ARBA" id="ARBA00022975"/>
    </source>
</evidence>
<dbReference type="InterPro" id="IPR050138">
    <property type="entry name" value="DHOase/Allantoinase_Hydrolase"/>
</dbReference>
<dbReference type="Pfam" id="PF12890">
    <property type="entry name" value="DHOase"/>
    <property type="match status" value="1"/>
</dbReference>
<evidence type="ECO:0000313" key="3">
    <source>
        <dbReference type="EMBL" id="AWV98677.1"/>
    </source>
</evidence>
<dbReference type="GO" id="GO:0005737">
    <property type="term" value="C:cytoplasm"/>
    <property type="evidence" value="ECO:0007669"/>
    <property type="project" value="TreeGrafter"/>
</dbReference>
<dbReference type="GO" id="GO:0004151">
    <property type="term" value="F:dihydroorotase activity"/>
    <property type="evidence" value="ECO:0007669"/>
    <property type="project" value="InterPro"/>
</dbReference>
<sequence length="423" mass="46578">MKVLIKKAKVIAPNSAYHQKVVDILIDKGVIKEIGDISSTVSKTIDAKGLYVSTGFMDMRAFSMEPGFESMESLESLAAAAAKGGFTEVAIMPNTKPIIQSKESVKYFQHFSQGSLTSLLPTAAVTKDTAGEDFTEMWDLLAAGVTAFTDGSKPLWNSDILYKTLQYLYPKKALLMNRAEEPTLAAFGQMHEGITSTMMGTKGIPSEAEELMVMRDLKLLEYANLEHDNSLLHFSCISTAAAVRLIRRAKQKGLAVSCDIAAHQLAFIDEDLAGFDTNLKVNPPFRSKKDIKALQKGLADGTIDAIVSDHHPLDEEHKNMEFDLADFGVIGLQTAFAAALTHSEQNLETIIACFTENPRKLLNKTQPKIEEGELANLTVFNPEEKINFELKDIISKSKNSPFIGKELKGKIYATFHKGFSEIF</sequence>
<dbReference type="SUPFAM" id="SSF51338">
    <property type="entry name" value="Composite domain of metallo-dependent hydrolases"/>
    <property type="match status" value="1"/>
</dbReference>
<accession>A0A2Z4GBU6</accession>
<protein>
    <submittedName>
        <fullName evidence="3">Dihydroorotase</fullName>
    </submittedName>
</protein>
<dbReference type="AlphaFoldDB" id="A0A2Z4GBU6"/>
<dbReference type="GO" id="GO:0004038">
    <property type="term" value="F:allantoinase activity"/>
    <property type="evidence" value="ECO:0007669"/>
    <property type="project" value="TreeGrafter"/>
</dbReference>
<dbReference type="InterPro" id="IPR011059">
    <property type="entry name" value="Metal-dep_hydrolase_composite"/>
</dbReference>
<dbReference type="InterPro" id="IPR024403">
    <property type="entry name" value="DHOase_cat"/>
</dbReference>
<dbReference type="PANTHER" id="PTHR43668:SF2">
    <property type="entry name" value="ALLANTOINASE"/>
    <property type="match status" value="1"/>
</dbReference>
<reference evidence="3 4" key="1">
    <citation type="submission" date="2018-05" db="EMBL/GenBank/DDBJ databases">
        <title>Complete genome sequence of Arcticibacterium luteifluviistationis SM1504T, a cytophagaceae bacterium isolated from Arctic surface seawater.</title>
        <authorList>
            <person name="Li Y."/>
            <person name="Qin Q.-L."/>
        </authorList>
    </citation>
    <scope>NUCLEOTIDE SEQUENCE [LARGE SCALE GENOMIC DNA]</scope>
    <source>
        <strain evidence="3 4">SM1504</strain>
    </source>
</reference>
<dbReference type="Gene3D" id="3.20.20.140">
    <property type="entry name" value="Metal-dependent hydrolases"/>
    <property type="match status" value="1"/>
</dbReference>
<dbReference type="SUPFAM" id="SSF51556">
    <property type="entry name" value="Metallo-dependent hydrolases"/>
    <property type="match status" value="1"/>
</dbReference>
<dbReference type="InterPro" id="IPR032466">
    <property type="entry name" value="Metal_Hydrolase"/>
</dbReference>
<dbReference type="InterPro" id="IPR004722">
    <property type="entry name" value="DHOase"/>
</dbReference>
<dbReference type="GO" id="GO:0006145">
    <property type="term" value="P:purine nucleobase catabolic process"/>
    <property type="evidence" value="ECO:0007669"/>
    <property type="project" value="TreeGrafter"/>
</dbReference>
<dbReference type="GO" id="GO:0046872">
    <property type="term" value="F:metal ion binding"/>
    <property type="evidence" value="ECO:0007669"/>
    <property type="project" value="InterPro"/>
</dbReference>
<gene>
    <name evidence="3" type="ORF">DJ013_11040</name>
</gene>
<dbReference type="OrthoDB" id="9765462at2"/>
<name>A0A2Z4GBU6_9BACT</name>
<dbReference type="PANTHER" id="PTHR43668">
    <property type="entry name" value="ALLANTOINASE"/>
    <property type="match status" value="1"/>
</dbReference>
<dbReference type="NCBIfam" id="TIGR00857">
    <property type="entry name" value="pyrC_multi"/>
    <property type="match status" value="1"/>
</dbReference>
<evidence type="ECO:0000313" key="4">
    <source>
        <dbReference type="Proteomes" id="UP000249873"/>
    </source>
</evidence>
<feature type="domain" description="Dihydroorotase catalytic" evidence="2">
    <location>
        <begin position="54"/>
        <end position="223"/>
    </location>
</feature>
<dbReference type="KEGG" id="als:DJ013_11040"/>
<keyword evidence="1" id="KW-0665">Pyrimidine biosynthesis</keyword>
<proteinExistence type="predicted"/>
<keyword evidence="4" id="KW-1185">Reference proteome</keyword>
<dbReference type="Gene3D" id="2.30.40.10">
    <property type="entry name" value="Urease, subunit C, domain 1"/>
    <property type="match status" value="1"/>
</dbReference>
<organism evidence="3 4">
    <name type="scientific">Arcticibacterium luteifluviistationis</name>
    <dbReference type="NCBI Taxonomy" id="1784714"/>
    <lineage>
        <taxon>Bacteria</taxon>
        <taxon>Pseudomonadati</taxon>
        <taxon>Bacteroidota</taxon>
        <taxon>Cytophagia</taxon>
        <taxon>Cytophagales</taxon>
        <taxon>Leadbetterellaceae</taxon>
        <taxon>Arcticibacterium</taxon>
    </lineage>
</organism>
<evidence type="ECO:0000259" key="2">
    <source>
        <dbReference type="Pfam" id="PF12890"/>
    </source>
</evidence>
<dbReference type="GO" id="GO:0006221">
    <property type="term" value="P:pyrimidine nucleotide biosynthetic process"/>
    <property type="evidence" value="ECO:0007669"/>
    <property type="project" value="UniProtKB-KW"/>
</dbReference>
<dbReference type="EMBL" id="CP029480">
    <property type="protein sequence ID" value="AWV98677.1"/>
    <property type="molecule type" value="Genomic_DNA"/>
</dbReference>